<dbReference type="STRING" id="1123231.SAMN02745189_00625"/>
<evidence type="ECO:0008006" key="3">
    <source>
        <dbReference type="Google" id="ProtNLM"/>
    </source>
</evidence>
<accession>A0A1M7BXQ1</accession>
<sequence length="70" mass="7791">MEKRLVVVFNTDANRRFTMNFRNPDEGLTETELLEAADKLIASNALDPTQGKPVNVESAKVVSTETQIII</sequence>
<protein>
    <recommendedName>
        <fullName evidence="3">DUF2922 domain-containing protein</fullName>
    </recommendedName>
</protein>
<dbReference type="Pfam" id="PF11148">
    <property type="entry name" value="DUF2922"/>
    <property type="match status" value="1"/>
</dbReference>
<gene>
    <name evidence="1" type="ORF">SAMN02745189_00625</name>
</gene>
<dbReference type="Proteomes" id="UP000184206">
    <property type="component" value="Unassembled WGS sequence"/>
</dbReference>
<dbReference type="EMBL" id="FRCF01000002">
    <property type="protein sequence ID" value="SHL59663.1"/>
    <property type="molecule type" value="Genomic_DNA"/>
</dbReference>
<keyword evidence="2" id="KW-1185">Reference proteome</keyword>
<proteinExistence type="predicted"/>
<evidence type="ECO:0000313" key="2">
    <source>
        <dbReference type="Proteomes" id="UP000184206"/>
    </source>
</evidence>
<dbReference type="RefSeq" id="WP_072708164.1">
    <property type="nucleotide sequence ID" value="NZ_FRCF01000002.1"/>
</dbReference>
<organism evidence="1 2">
    <name type="scientific">Lacicoccus alkaliphilus DSM 16010</name>
    <dbReference type="NCBI Taxonomy" id="1123231"/>
    <lineage>
        <taxon>Bacteria</taxon>
        <taxon>Bacillati</taxon>
        <taxon>Bacillota</taxon>
        <taxon>Bacilli</taxon>
        <taxon>Bacillales</taxon>
        <taxon>Salinicoccaceae</taxon>
        <taxon>Lacicoccus</taxon>
    </lineage>
</organism>
<name>A0A1M7BXQ1_9BACL</name>
<evidence type="ECO:0000313" key="1">
    <source>
        <dbReference type="EMBL" id="SHL59663.1"/>
    </source>
</evidence>
<dbReference type="InterPro" id="IPR021321">
    <property type="entry name" value="DUF2922"/>
</dbReference>
<dbReference type="OrthoDB" id="2409501at2"/>
<dbReference type="AlphaFoldDB" id="A0A1M7BXQ1"/>
<reference evidence="1 2" key="1">
    <citation type="submission" date="2016-11" db="EMBL/GenBank/DDBJ databases">
        <authorList>
            <person name="Jaros S."/>
            <person name="Januszkiewicz K."/>
            <person name="Wedrychowicz H."/>
        </authorList>
    </citation>
    <scope>NUCLEOTIDE SEQUENCE [LARGE SCALE GENOMIC DNA]</scope>
    <source>
        <strain evidence="1 2">DSM 16010</strain>
    </source>
</reference>